<keyword evidence="6 13" id="KW-0812">Transmembrane</keyword>
<keyword evidence="10" id="KW-0443">Lipid metabolism</keyword>
<name>A0AAD1VX03_PELCU</name>
<dbReference type="Pfam" id="PF01762">
    <property type="entry name" value="Galactosyl_T"/>
    <property type="match status" value="1"/>
</dbReference>
<evidence type="ECO:0000256" key="7">
    <source>
        <dbReference type="ARBA" id="ARBA00022968"/>
    </source>
</evidence>
<dbReference type="GO" id="GO:0006629">
    <property type="term" value="P:lipid metabolic process"/>
    <property type="evidence" value="ECO:0007669"/>
    <property type="project" value="UniProtKB-KW"/>
</dbReference>
<keyword evidence="8 13" id="KW-1133">Transmembrane helix</keyword>
<comment type="pathway">
    <text evidence="2">Protein modification; protein glycosylation.</text>
</comment>
<feature type="transmembrane region" description="Helical" evidence="13">
    <location>
        <begin position="6"/>
        <end position="28"/>
    </location>
</feature>
<organism evidence="14 15">
    <name type="scientific">Pelobates cultripes</name>
    <name type="common">Western spadefoot toad</name>
    <dbReference type="NCBI Taxonomy" id="61616"/>
    <lineage>
        <taxon>Eukaryota</taxon>
        <taxon>Metazoa</taxon>
        <taxon>Chordata</taxon>
        <taxon>Craniata</taxon>
        <taxon>Vertebrata</taxon>
        <taxon>Euteleostomi</taxon>
        <taxon>Amphibia</taxon>
        <taxon>Batrachia</taxon>
        <taxon>Anura</taxon>
        <taxon>Pelobatoidea</taxon>
        <taxon>Pelobatidae</taxon>
        <taxon>Pelobates</taxon>
    </lineage>
</organism>
<gene>
    <name evidence="14" type="ORF">PECUL_23A049013</name>
</gene>
<evidence type="ECO:0000256" key="8">
    <source>
        <dbReference type="ARBA" id="ARBA00022989"/>
    </source>
</evidence>
<comment type="similarity">
    <text evidence="3 13">Belongs to the glycosyltransferase 31 family.</text>
</comment>
<dbReference type="PANTHER" id="PTHR11214:SF384">
    <property type="entry name" value="HEXOSYLTRANSFERASE"/>
    <property type="match status" value="1"/>
</dbReference>
<evidence type="ECO:0000313" key="15">
    <source>
        <dbReference type="Proteomes" id="UP001295444"/>
    </source>
</evidence>
<evidence type="ECO:0000256" key="2">
    <source>
        <dbReference type="ARBA" id="ARBA00004922"/>
    </source>
</evidence>
<dbReference type="GO" id="GO:0006493">
    <property type="term" value="P:protein O-linked glycosylation"/>
    <property type="evidence" value="ECO:0007669"/>
    <property type="project" value="TreeGrafter"/>
</dbReference>
<evidence type="ECO:0000313" key="14">
    <source>
        <dbReference type="EMBL" id="CAH2272448.1"/>
    </source>
</evidence>
<keyword evidence="7 13" id="KW-0735">Signal-anchor</keyword>
<evidence type="ECO:0000256" key="1">
    <source>
        <dbReference type="ARBA" id="ARBA00004323"/>
    </source>
</evidence>
<evidence type="ECO:0000256" key="4">
    <source>
        <dbReference type="ARBA" id="ARBA00022676"/>
    </source>
</evidence>
<evidence type="ECO:0000256" key="12">
    <source>
        <dbReference type="ARBA" id="ARBA00023180"/>
    </source>
</evidence>
<keyword evidence="11 13" id="KW-0472">Membrane</keyword>
<protein>
    <recommendedName>
        <fullName evidence="13">Hexosyltransferase</fullName>
        <ecNumber evidence="13">2.4.1.-</ecNumber>
    </recommendedName>
</protein>
<dbReference type="Gene3D" id="3.90.550.50">
    <property type="match status" value="1"/>
</dbReference>
<dbReference type="GO" id="GO:0030311">
    <property type="term" value="P:poly-N-acetyllactosamine biosynthetic process"/>
    <property type="evidence" value="ECO:0007669"/>
    <property type="project" value="TreeGrafter"/>
</dbReference>
<evidence type="ECO:0000256" key="9">
    <source>
        <dbReference type="ARBA" id="ARBA00023034"/>
    </source>
</evidence>
<dbReference type="EMBL" id="OW240914">
    <property type="protein sequence ID" value="CAH2272448.1"/>
    <property type="molecule type" value="Genomic_DNA"/>
</dbReference>
<dbReference type="GO" id="GO:0016262">
    <property type="term" value="F:protein N-acetylglucosaminyltransferase activity"/>
    <property type="evidence" value="ECO:0007669"/>
    <property type="project" value="TreeGrafter"/>
</dbReference>
<dbReference type="EC" id="2.4.1.-" evidence="13"/>
<sequence>MRHQLIYTLFIVFVLTCIILITSILSTYGNLKYWNKKLHFNSLLTLGMHPHLKLGTVNLTDGVYTYNLNINEFWTEFPYLQSYQCSLKLTPHGQYEKMTTLPLLILAIKSHPAFSTRRAMLRQTWATEREVNGYWVKPIFLTAQADNPRQMELMKSESRKFGDILQWNFTESHHNLSLKERCFLEWLEYQIPWVEFIFKGDDDEYVNPYAVVKYIKEHGSSPVTLHGYLRPHSAVMRHTKYRISENLYPFHLFPDFLSGGGFLFPGHSVKKLYDASKKIPVFPLDDVYFGFLALAANLTFRHDERFHVYGLAYNVCRYQQALVVHGIGPERMMKIYNEVQKAKIRGSRVDQKSEPLFSVILHSGTSYGSLTTPVRPVASLEEEGSPPDLREPLAAPLDTTVGPFAPQFITPIIPKVEIIYHEKRQPSSGFQYWGK</sequence>
<dbReference type="Proteomes" id="UP001295444">
    <property type="component" value="Chromosome 03"/>
</dbReference>
<comment type="subcellular location">
    <subcellularLocation>
        <location evidence="1 13">Golgi apparatus membrane</location>
        <topology evidence="1 13">Single-pass type II membrane protein</topology>
    </subcellularLocation>
</comment>
<keyword evidence="5" id="KW-0808">Transferase</keyword>
<dbReference type="AlphaFoldDB" id="A0AAD1VX03"/>
<dbReference type="PANTHER" id="PTHR11214">
    <property type="entry name" value="BETA-1,3-N-ACETYLGLUCOSAMINYLTRANSFERASE"/>
    <property type="match status" value="1"/>
</dbReference>
<dbReference type="FunFam" id="3.90.550.50:FF:000001">
    <property type="entry name" value="Hexosyltransferase"/>
    <property type="match status" value="1"/>
</dbReference>
<evidence type="ECO:0000256" key="10">
    <source>
        <dbReference type="ARBA" id="ARBA00023098"/>
    </source>
</evidence>
<evidence type="ECO:0000256" key="5">
    <source>
        <dbReference type="ARBA" id="ARBA00022679"/>
    </source>
</evidence>
<evidence type="ECO:0000256" key="11">
    <source>
        <dbReference type="ARBA" id="ARBA00023136"/>
    </source>
</evidence>
<keyword evidence="15" id="KW-1185">Reference proteome</keyword>
<evidence type="ECO:0000256" key="13">
    <source>
        <dbReference type="RuleBase" id="RU363063"/>
    </source>
</evidence>
<keyword evidence="9 13" id="KW-0333">Golgi apparatus</keyword>
<dbReference type="GO" id="GO:0000139">
    <property type="term" value="C:Golgi membrane"/>
    <property type="evidence" value="ECO:0007669"/>
    <property type="project" value="UniProtKB-SubCell"/>
</dbReference>
<accession>A0AAD1VX03</accession>
<evidence type="ECO:0000256" key="6">
    <source>
        <dbReference type="ARBA" id="ARBA00022692"/>
    </source>
</evidence>
<evidence type="ECO:0000256" key="3">
    <source>
        <dbReference type="ARBA" id="ARBA00008661"/>
    </source>
</evidence>
<proteinExistence type="inferred from homology"/>
<dbReference type="InterPro" id="IPR002659">
    <property type="entry name" value="Glyco_trans_31"/>
</dbReference>
<keyword evidence="12" id="KW-0325">Glycoprotein</keyword>
<reference evidence="14" key="1">
    <citation type="submission" date="2022-03" db="EMBL/GenBank/DDBJ databases">
        <authorList>
            <person name="Alioto T."/>
            <person name="Alioto T."/>
            <person name="Gomez Garrido J."/>
        </authorList>
    </citation>
    <scope>NUCLEOTIDE SEQUENCE</scope>
</reference>
<keyword evidence="4 13" id="KW-0328">Glycosyltransferase</keyword>